<reference evidence="2" key="1">
    <citation type="journal article" date="2022" name="Nat. Commun.">
        <title>Chromosome evolution and the genetic basis of agronomically important traits in greater yam.</title>
        <authorList>
            <person name="Bredeson J.V."/>
            <person name="Lyons J.B."/>
            <person name="Oniyinde I.O."/>
            <person name="Okereke N.R."/>
            <person name="Kolade O."/>
            <person name="Nnabue I."/>
            <person name="Nwadili C.O."/>
            <person name="Hribova E."/>
            <person name="Parker M."/>
            <person name="Nwogha J."/>
            <person name="Shu S."/>
            <person name="Carlson J."/>
            <person name="Kariba R."/>
            <person name="Muthemba S."/>
            <person name="Knop K."/>
            <person name="Barton G.J."/>
            <person name="Sherwood A.V."/>
            <person name="Lopez-Montes A."/>
            <person name="Asiedu R."/>
            <person name="Jamnadass R."/>
            <person name="Muchugi A."/>
            <person name="Goodstein D."/>
            <person name="Egesi C.N."/>
            <person name="Featherston J."/>
            <person name="Asfaw A."/>
            <person name="Simpson G.G."/>
            <person name="Dolezel J."/>
            <person name="Hendre P.S."/>
            <person name="Van Deynze A."/>
            <person name="Kumar P.L."/>
            <person name="Obidiegwu J.E."/>
            <person name="Bhattacharjee R."/>
            <person name="Rokhsar D.S."/>
        </authorList>
    </citation>
    <scope>NUCLEOTIDE SEQUENCE [LARGE SCALE GENOMIC DNA]</scope>
    <source>
        <strain evidence="2">cv. TDa95/00328</strain>
    </source>
</reference>
<comment type="caution">
    <text evidence="1">The sequence shown here is derived from an EMBL/GenBank/DDBJ whole genome shotgun (WGS) entry which is preliminary data.</text>
</comment>
<sequence length="247" mass="28425">MELKKTKDYMKKRTIQVLLPITLLSFLLSYYYFSCISCFIHSQNLAIKCFIHNNKCLFLLSNIIIIFFAAADAGLLISSSSISGNGLYDEYVTHVASQYQQNSQIMVSGHDHEQSTNEVLKVELFEEEIVIEECVHQSMNLIMVEEGGEGEKVVEFVTQVSGHDHEQSTNEVLKVELFEEEIVIEECVHQSMNLIMVEEGGKGEKEEEEEEEVLDLLDIDDLNRRFEEFIATEKKKWKLEALKLVML</sequence>
<dbReference type="EMBL" id="CM037018">
    <property type="protein sequence ID" value="KAH7673340.1"/>
    <property type="molecule type" value="Genomic_DNA"/>
</dbReference>
<gene>
    <name evidence="1" type="ORF">IHE45_08G002200</name>
</gene>
<dbReference type="Proteomes" id="UP000827976">
    <property type="component" value="Chromosome 8"/>
</dbReference>
<organism evidence="1 2">
    <name type="scientific">Dioscorea alata</name>
    <name type="common">Purple yam</name>
    <dbReference type="NCBI Taxonomy" id="55571"/>
    <lineage>
        <taxon>Eukaryota</taxon>
        <taxon>Viridiplantae</taxon>
        <taxon>Streptophyta</taxon>
        <taxon>Embryophyta</taxon>
        <taxon>Tracheophyta</taxon>
        <taxon>Spermatophyta</taxon>
        <taxon>Magnoliopsida</taxon>
        <taxon>Liliopsida</taxon>
        <taxon>Dioscoreales</taxon>
        <taxon>Dioscoreaceae</taxon>
        <taxon>Dioscorea</taxon>
    </lineage>
</organism>
<accession>A0ACB7VH13</accession>
<protein>
    <submittedName>
        <fullName evidence="1">Apc36109-like domain-containing protein</fullName>
    </submittedName>
</protein>
<evidence type="ECO:0000313" key="1">
    <source>
        <dbReference type="EMBL" id="KAH7673340.1"/>
    </source>
</evidence>
<evidence type="ECO:0000313" key="2">
    <source>
        <dbReference type="Proteomes" id="UP000827976"/>
    </source>
</evidence>
<name>A0ACB7VH13_DIOAL</name>
<proteinExistence type="predicted"/>
<keyword evidence="2" id="KW-1185">Reference proteome</keyword>